<organism evidence="9 10">
    <name type="scientific">Paenibacillus azoreducens</name>
    <dbReference type="NCBI Taxonomy" id="116718"/>
    <lineage>
        <taxon>Bacteria</taxon>
        <taxon>Bacillati</taxon>
        <taxon>Bacillota</taxon>
        <taxon>Bacilli</taxon>
        <taxon>Bacillales</taxon>
        <taxon>Paenibacillaceae</taxon>
        <taxon>Paenibacillus</taxon>
    </lineage>
</organism>
<comment type="caution">
    <text evidence="9">The sequence shown here is derived from an EMBL/GenBank/DDBJ whole genome shotgun (WGS) entry which is preliminary data.</text>
</comment>
<dbReference type="AlphaFoldDB" id="A0A919YHM3"/>
<accession>A0A919YHM3</accession>
<gene>
    <name evidence="9" type="ORF">J34TS1_41650</name>
</gene>
<reference evidence="9 10" key="1">
    <citation type="submission" date="2021-03" db="EMBL/GenBank/DDBJ databases">
        <title>Antimicrobial resistance genes in bacteria isolated from Japanese honey, and their potential for conferring macrolide and lincosamide resistance in the American foulbrood pathogen Paenibacillus larvae.</title>
        <authorList>
            <person name="Okamoto M."/>
            <person name="Kumagai M."/>
            <person name="Kanamori H."/>
            <person name="Takamatsu D."/>
        </authorList>
    </citation>
    <scope>NUCLEOTIDE SEQUENCE [LARGE SCALE GENOMIC DNA]</scope>
    <source>
        <strain evidence="9 10">J34TS1</strain>
    </source>
</reference>
<dbReference type="CDD" id="cd16917">
    <property type="entry name" value="HATPase_UhpB-NarQ-NarX-like"/>
    <property type="match status" value="1"/>
</dbReference>
<dbReference type="InterPro" id="IPR036890">
    <property type="entry name" value="HATPase_C_sf"/>
</dbReference>
<evidence type="ECO:0000256" key="4">
    <source>
        <dbReference type="ARBA" id="ARBA00022777"/>
    </source>
</evidence>
<feature type="transmembrane region" description="Helical" evidence="7">
    <location>
        <begin position="64"/>
        <end position="85"/>
    </location>
</feature>
<evidence type="ECO:0000259" key="8">
    <source>
        <dbReference type="SMART" id="SM00387"/>
    </source>
</evidence>
<keyword evidence="6" id="KW-0175">Coiled coil</keyword>
<dbReference type="Pfam" id="PF02518">
    <property type="entry name" value="HATPase_c"/>
    <property type="match status" value="1"/>
</dbReference>
<keyword evidence="7" id="KW-1133">Transmembrane helix</keyword>
<dbReference type="GO" id="GO:0016020">
    <property type="term" value="C:membrane"/>
    <property type="evidence" value="ECO:0007669"/>
    <property type="project" value="InterPro"/>
</dbReference>
<sequence>MLKRSEFHLFPKELGFFPYVWLIYLSMPIYYMSQERGLRMVTGYLMIALFLLTYRQLFFAKKSFNYWLGLQMLLSFLLCVLYNPYNLFLGFYTASFIAYYKDQRRFTISLAIFYVMLILPFIINFPRMGRQDMFITLPFMAVMMMSPFGMRSMFKRQKLEQDLNKANERIEELVKREERLRISRDLHDTLGHTLSLITLKSQLVTRLIERDPRKALLEAREIEQTSRAALRQVRELVTNMRTLTVAEELKASERMLRSAGIAYQAKGDFRLEGISEVAQNILSMCLKESVTNIVKHSRADECTIAVEKTSGELRLTISDNGIGCSEDNETRGDGNGLKGMRERLSLIDGTLELASSGGMTATICIPIVKRKTSDNELACDNGSHSIP</sequence>
<evidence type="ECO:0000256" key="7">
    <source>
        <dbReference type="SAM" id="Phobius"/>
    </source>
</evidence>
<dbReference type="InterPro" id="IPR011712">
    <property type="entry name" value="Sig_transdc_His_kin_sub3_dim/P"/>
</dbReference>
<protein>
    <recommendedName>
        <fullName evidence="2">histidine kinase</fullName>
        <ecNumber evidence="2">2.7.13.3</ecNumber>
    </recommendedName>
</protein>
<dbReference type="InterPro" id="IPR050482">
    <property type="entry name" value="Sensor_HK_TwoCompSys"/>
</dbReference>
<evidence type="ECO:0000313" key="10">
    <source>
        <dbReference type="Proteomes" id="UP000682811"/>
    </source>
</evidence>
<dbReference type="InterPro" id="IPR003594">
    <property type="entry name" value="HATPase_dom"/>
</dbReference>
<dbReference type="PANTHER" id="PTHR24421">
    <property type="entry name" value="NITRATE/NITRITE SENSOR PROTEIN NARX-RELATED"/>
    <property type="match status" value="1"/>
</dbReference>
<dbReference type="PANTHER" id="PTHR24421:SF63">
    <property type="entry name" value="SENSOR HISTIDINE KINASE DESK"/>
    <property type="match status" value="1"/>
</dbReference>
<evidence type="ECO:0000256" key="5">
    <source>
        <dbReference type="ARBA" id="ARBA00023012"/>
    </source>
</evidence>
<dbReference type="InterPro" id="IPR056374">
    <property type="entry name" value="DesK/YvfT_N"/>
</dbReference>
<keyword evidence="3" id="KW-0808">Transferase</keyword>
<keyword evidence="10" id="KW-1185">Reference proteome</keyword>
<dbReference type="Gene3D" id="1.20.5.1930">
    <property type="match status" value="1"/>
</dbReference>
<keyword evidence="7" id="KW-0472">Membrane</keyword>
<dbReference type="GO" id="GO:0000155">
    <property type="term" value="F:phosphorelay sensor kinase activity"/>
    <property type="evidence" value="ECO:0007669"/>
    <property type="project" value="InterPro"/>
</dbReference>
<comment type="catalytic activity">
    <reaction evidence="1">
        <text>ATP + protein L-histidine = ADP + protein N-phospho-L-histidine.</text>
        <dbReference type="EC" id="2.7.13.3"/>
    </reaction>
</comment>
<feature type="transmembrane region" description="Helical" evidence="7">
    <location>
        <begin position="16"/>
        <end position="33"/>
    </location>
</feature>
<dbReference type="Pfam" id="PF07730">
    <property type="entry name" value="HisKA_3"/>
    <property type="match status" value="1"/>
</dbReference>
<dbReference type="Pfam" id="PF23540">
    <property type="entry name" value="DesK_N"/>
    <property type="match status" value="1"/>
</dbReference>
<feature type="transmembrane region" description="Helical" evidence="7">
    <location>
        <begin position="106"/>
        <end position="123"/>
    </location>
</feature>
<dbReference type="Proteomes" id="UP000682811">
    <property type="component" value="Unassembled WGS sequence"/>
</dbReference>
<dbReference type="SUPFAM" id="SSF55874">
    <property type="entry name" value="ATPase domain of HSP90 chaperone/DNA topoisomerase II/histidine kinase"/>
    <property type="match status" value="1"/>
</dbReference>
<dbReference type="EMBL" id="BORT01000021">
    <property type="protein sequence ID" value="GIO49400.1"/>
    <property type="molecule type" value="Genomic_DNA"/>
</dbReference>
<feature type="domain" description="Histidine kinase/HSP90-like ATPase" evidence="8">
    <location>
        <begin position="277"/>
        <end position="369"/>
    </location>
</feature>
<feature type="coiled-coil region" evidence="6">
    <location>
        <begin position="156"/>
        <end position="183"/>
    </location>
</feature>
<name>A0A919YHM3_9BACL</name>
<dbReference type="EC" id="2.7.13.3" evidence="2"/>
<evidence type="ECO:0000256" key="1">
    <source>
        <dbReference type="ARBA" id="ARBA00000085"/>
    </source>
</evidence>
<keyword evidence="4 9" id="KW-0418">Kinase</keyword>
<feature type="transmembrane region" description="Helical" evidence="7">
    <location>
        <begin position="135"/>
        <end position="154"/>
    </location>
</feature>
<keyword evidence="5" id="KW-0902">Two-component regulatory system</keyword>
<dbReference type="GO" id="GO:0046983">
    <property type="term" value="F:protein dimerization activity"/>
    <property type="evidence" value="ECO:0007669"/>
    <property type="project" value="InterPro"/>
</dbReference>
<dbReference type="RefSeq" id="WP_237100145.1">
    <property type="nucleotide sequence ID" value="NZ_AP025343.1"/>
</dbReference>
<evidence type="ECO:0000256" key="3">
    <source>
        <dbReference type="ARBA" id="ARBA00022679"/>
    </source>
</evidence>
<keyword evidence="7" id="KW-0812">Transmembrane</keyword>
<evidence type="ECO:0000256" key="6">
    <source>
        <dbReference type="SAM" id="Coils"/>
    </source>
</evidence>
<proteinExistence type="predicted"/>
<evidence type="ECO:0000256" key="2">
    <source>
        <dbReference type="ARBA" id="ARBA00012438"/>
    </source>
</evidence>
<dbReference type="SMART" id="SM00387">
    <property type="entry name" value="HATPase_c"/>
    <property type="match status" value="1"/>
</dbReference>
<feature type="transmembrane region" description="Helical" evidence="7">
    <location>
        <begin position="40"/>
        <end position="58"/>
    </location>
</feature>
<dbReference type="Gene3D" id="3.30.565.10">
    <property type="entry name" value="Histidine kinase-like ATPase, C-terminal domain"/>
    <property type="match status" value="1"/>
</dbReference>
<evidence type="ECO:0000313" key="9">
    <source>
        <dbReference type="EMBL" id="GIO49400.1"/>
    </source>
</evidence>